<protein>
    <submittedName>
        <fullName evidence="1">Uncharacterized protein</fullName>
    </submittedName>
</protein>
<organism evidence="1 2">
    <name type="scientific">Rhododendron griersonianum</name>
    <dbReference type="NCBI Taxonomy" id="479676"/>
    <lineage>
        <taxon>Eukaryota</taxon>
        <taxon>Viridiplantae</taxon>
        <taxon>Streptophyta</taxon>
        <taxon>Embryophyta</taxon>
        <taxon>Tracheophyta</taxon>
        <taxon>Spermatophyta</taxon>
        <taxon>Magnoliopsida</taxon>
        <taxon>eudicotyledons</taxon>
        <taxon>Gunneridae</taxon>
        <taxon>Pentapetalae</taxon>
        <taxon>asterids</taxon>
        <taxon>Ericales</taxon>
        <taxon>Ericaceae</taxon>
        <taxon>Ericoideae</taxon>
        <taxon>Rhodoreae</taxon>
        <taxon>Rhododendron</taxon>
    </lineage>
</organism>
<dbReference type="Proteomes" id="UP000823749">
    <property type="component" value="Chromosome 11"/>
</dbReference>
<keyword evidence="2" id="KW-1185">Reference proteome</keyword>
<evidence type="ECO:0000313" key="2">
    <source>
        <dbReference type="Proteomes" id="UP000823749"/>
    </source>
</evidence>
<sequence>MQGVVEKAVKKKIEKKKKTLPKEKAKDVEEIMVDYVFGTQESVVNASGDFFSLTGHDSGLDRDKVDFGVVGGGSRWWCGVRWLSCSSVLVVSGSGGASCSGMVGPFFGAVTGAYFPNSSDGGNSGPSLSR</sequence>
<comment type="caution">
    <text evidence="1">The sequence shown here is derived from an EMBL/GenBank/DDBJ whole genome shotgun (WGS) entry which is preliminary data.</text>
</comment>
<name>A0AAV6IBF1_9ERIC</name>
<accession>A0AAV6IBF1</accession>
<reference evidence="1" key="1">
    <citation type="submission" date="2020-08" db="EMBL/GenBank/DDBJ databases">
        <title>Plant Genome Project.</title>
        <authorList>
            <person name="Zhang R.-G."/>
        </authorList>
    </citation>
    <scope>NUCLEOTIDE SEQUENCE</scope>
    <source>
        <strain evidence="1">WSP0</strain>
        <tissue evidence="1">Leaf</tissue>
    </source>
</reference>
<gene>
    <name evidence="1" type="ORF">RHGRI_031551</name>
</gene>
<evidence type="ECO:0000313" key="1">
    <source>
        <dbReference type="EMBL" id="KAG5524908.1"/>
    </source>
</evidence>
<proteinExistence type="predicted"/>
<dbReference type="EMBL" id="JACTNZ010000011">
    <property type="protein sequence ID" value="KAG5524908.1"/>
    <property type="molecule type" value="Genomic_DNA"/>
</dbReference>
<dbReference type="AlphaFoldDB" id="A0AAV6IBF1"/>